<sequence length="393" mass="43001">MYGLSVASGAIAVVSLAAQIGSGIKKLCDFWDSVQDSPKEVRTIIKQLNIISHIVNDIREGASAPQPYSRALTSTHAALDSCAESIETLEEMVAESQSRLASRKKSRRTWAAIKIAWNGDRLKKYQHVLGEMKSTLILATQHSTSMPNQSSWYVYLLISGSQSQQQTLATITQGVAALLQQRSQDTTTSVSTDSRDIADHLKALKMECRKAAAGIGNPVARFGFENMMDKPLTQLSSGLDATSHLDGTSPADSYLNGDTASTMPRSPSASQYRRTQTYRSKSSSFFGTLYVVPKATLPAELNHSDDEVEEIIPEHFQTTMKFHPSQWLLRFGGDNKAIQRLFDSGQASPWDRDSYGKAPLFHAASYGNSVTCRFLLTQGADIEAKGISGRKVP</sequence>
<keyword evidence="1" id="KW-0040">ANK repeat</keyword>
<dbReference type="Pfam" id="PF17111">
    <property type="entry name" value="PigL_N"/>
    <property type="match status" value="1"/>
</dbReference>
<dbReference type="Gene3D" id="1.25.40.20">
    <property type="entry name" value="Ankyrin repeat-containing domain"/>
    <property type="match status" value="1"/>
</dbReference>
<feature type="repeat" description="ANK" evidence="1">
    <location>
        <begin position="355"/>
        <end position="387"/>
    </location>
</feature>
<reference evidence="4" key="1">
    <citation type="submission" date="2021-02" db="EMBL/GenBank/DDBJ databases">
        <title>Genome sequence Cadophora malorum strain M34.</title>
        <authorList>
            <person name="Stefanovic E."/>
            <person name="Vu D."/>
            <person name="Scully C."/>
            <person name="Dijksterhuis J."/>
            <person name="Roader J."/>
            <person name="Houbraken J."/>
        </authorList>
    </citation>
    <scope>NUCLEOTIDE SEQUENCE</scope>
    <source>
        <strain evidence="4">M34</strain>
    </source>
</reference>
<feature type="compositionally biased region" description="Polar residues" evidence="2">
    <location>
        <begin position="256"/>
        <end position="272"/>
    </location>
</feature>
<dbReference type="AlphaFoldDB" id="A0A8H7TDI9"/>
<feature type="domain" description="Azaphilone pigments biosynthesis cluster protein L N-terminal" evidence="3">
    <location>
        <begin position="4"/>
        <end position="185"/>
    </location>
</feature>
<evidence type="ECO:0000256" key="2">
    <source>
        <dbReference type="SAM" id="MobiDB-lite"/>
    </source>
</evidence>
<protein>
    <recommendedName>
        <fullName evidence="3">Azaphilone pigments biosynthesis cluster protein L N-terminal domain-containing protein</fullName>
    </recommendedName>
</protein>
<dbReference type="InterPro" id="IPR036770">
    <property type="entry name" value="Ankyrin_rpt-contain_sf"/>
</dbReference>
<keyword evidence="5" id="KW-1185">Reference proteome</keyword>
<proteinExistence type="predicted"/>
<gene>
    <name evidence="4" type="ORF">IFR04_010034</name>
</gene>
<dbReference type="Proteomes" id="UP000664132">
    <property type="component" value="Unassembled WGS sequence"/>
</dbReference>
<dbReference type="PROSITE" id="PS50088">
    <property type="entry name" value="ANK_REPEAT"/>
    <property type="match status" value="1"/>
</dbReference>
<dbReference type="SUPFAM" id="SSF48403">
    <property type="entry name" value="Ankyrin repeat"/>
    <property type="match status" value="1"/>
</dbReference>
<evidence type="ECO:0000256" key="1">
    <source>
        <dbReference type="PROSITE-ProRule" id="PRU00023"/>
    </source>
</evidence>
<accession>A0A8H7TDI9</accession>
<feature type="region of interest" description="Disordered" evidence="2">
    <location>
        <begin position="246"/>
        <end position="272"/>
    </location>
</feature>
<evidence type="ECO:0000259" key="3">
    <source>
        <dbReference type="Pfam" id="PF17111"/>
    </source>
</evidence>
<dbReference type="OrthoDB" id="539213at2759"/>
<dbReference type="EMBL" id="JAFJYH010000173">
    <property type="protein sequence ID" value="KAG4416838.1"/>
    <property type="molecule type" value="Genomic_DNA"/>
</dbReference>
<evidence type="ECO:0000313" key="4">
    <source>
        <dbReference type="EMBL" id="KAG4416838.1"/>
    </source>
</evidence>
<evidence type="ECO:0000313" key="5">
    <source>
        <dbReference type="Proteomes" id="UP000664132"/>
    </source>
</evidence>
<dbReference type="PROSITE" id="PS50297">
    <property type="entry name" value="ANK_REP_REGION"/>
    <property type="match status" value="1"/>
</dbReference>
<comment type="caution">
    <text evidence="4">The sequence shown here is derived from an EMBL/GenBank/DDBJ whole genome shotgun (WGS) entry which is preliminary data.</text>
</comment>
<dbReference type="InterPro" id="IPR002110">
    <property type="entry name" value="Ankyrin_rpt"/>
</dbReference>
<organism evidence="4 5">
    <name type="scientific">Cadophora malorum</name>
    <dbReference type="NCBI Taxonomy" id="108018"/>
    <lineage>
        <taxon>Eukaryota</taxon>
        <taxon>Fungi</taxon>
        <taxon>Dikarya</taxon>
        <taxon>Ascomycota</taxon>
        <taxon>Pezizomycotina</taxon>
        <taxon>Leotiomycetes</taxon>
        <taxon>Helotiales</taxon>
        <taxon>Ploettnerulaceae</taxon>
        <taxon>Cadophora</taxon>
    </lineage>
</organism>
<dbReference type="InterPro" id="IPR031348">
    <property type="entry name" value="PigL_N"/>
</dbReference>
<name>A0A8H7TDI9_9HELO</name>